<evidence type="ECO:0000313" key="2">
    <source>
        <dbReference type="Proteomes" id="UP000595566"/>
    </source>
</evidence>
<sequence length="546" mass="53225">MYIGLGISLQSLKCCCCQGGTPGNTVSGPSSSPTLCISTALTAITHNTTGATGIGTPTGLPTGLTAAWVDDVITISGTPTASGTFNYSIPLTGGSETGNATGTIIVTPNMTAGAASSTPDVCVNTALLAAITHTTTGATGIGTPTGLPAGVTASWSNNTITINGTPTTSEPAKDGVFSYSIPLTGGCGTANATGTITVLNYTTVSSPSSTPTLCINTALTDITHTTTAASGIGTPTGLPTGVTASWSNNVITISGTPSASGTFNYSIPVTGDCSLDNATGTITVTPANTVSAASSTPTVISSTTMTNITHNTTGATGIGTATGLPAGVTATWSSDTITISGTPTEVGTFNYSIPLTGGCSIVNATGTITVVPINTVSEASSSPTLCIDTEFTPITHNTTGATGIGTATGLPTGVTATWSADVITISGIPTEAGTFNYSIPLTGGYGSVNATGTITVLPANTVSEPSSTPTVDYGVPITPITFTTTGATGIGTVTGLPTGLTASFASNTITVSGTPADTGSFNYSIPLTGGCSAVTGSGSLTVIYNA</sequence>
<dbReference type="Proteomes" id="UP000595566">
    <property type="component" value="Segment"/>
</dbReference>
<keyword evidence="2" id="KW-1185">Reference proteome</keyword>
<protein>
    <submittedName>
        <fullName evidence="1">Uncharacterized protein</fullName>
    </submittedName>
</protein>
<reference evidence="1 2" key="1">
    <citation type="submission" date="2020-12" db="EMBL/GenBank/DDBJ databases">
        <title>Dynamics of Baltic Sea phages driven by environmental changes.</title>
        <authorList>
            <person name="Hoetzinger M."/>
            <person name="Nilsson E."/>
            <person name="Holmfeldt K."/>
        </authorList>
    </citation>
    <scope>NUCLEOTIDE SEQUENCE [LARGE SCALE GENOMIC DNA]</scope>
</reference>
<evidence type="ECO:0000313" key="1">
    <source>
        <dbReference type="EMBL" id="QQO91886.1"/>
    </source>
</evidence>
<dbReference type="InterPro" id="IPR013783">
    <property type="entry name" value="Ig-like_fold"/>
</dbReference>
<gene>
    <name evidence="1" type="ORF">immuto26A_207</name>
</gene>
<name>A0A7T8ERK2_9CAUD</name>
<proteinExistence type="predicted"/>
<dbReference type="EMBL" id="MW353175">
    <property type="protein sequence ID" value="QQO91886.1"/>
    <property type="molecule type" value="Genomic_DNA"/>
</dbReference>
<dbReference type="Gene3D" id="2.60.40.10">
    <property type="entry name" value="Immunoglobulins"/>
    <property type="match status" value="1"/>
</dbReference>
<accession>A0A7T8ERK2</accession>
<organism evidence="1 2">
    <name type="scientific">Flavobacterium phage vB_FspM_immuto_2-6A</name>
    <dbReference type="NCBI Taxonomy" id="2801477"/>
    <lineage>
        <taxon>Viruses</taxon>
        <taxon>Duplodnaviria</taxon>
        <taxon>Heunggongvirae</taxon>
        <taxon>Uroviricota</taxon>
        <taxon>Caudoviricetes</taxon>
        <taxon>Immutovirus</taxon>
        <taxon>Immutovirus immuto</taxon>
    </lineage>
</organism>